<keyword evidence="2" id="KW-1185">Reference proteome</keyword>
<gene>
    <name evidence="1" type="ORF">ACFOND_08980</name>
</gene>
<dbReference type="EMBL" id="JBHRYN010000011">
    <property type="protein sequence ID" value="MFC3701769.1"/>
    <property type="molecule type" value="Genomic_DNA"/>
</dbReference>
<reference evidence="2" key="1">
    <citation type="journal article" date="2019" name="Int. J. Syst. Evol. Microbiol.">
        <title>The Global Catalogue of Microorganisms (GCM) 10K type strain sequencing project: providing services to taxonomists for standard genome sequencing and annotation.</title>
        <authorList>
            <consortium name="The Broad Institute Genomics Platform"/>
            <consortium name="The Broad Institute Genome Sequencing Center for Infectious Disease"/>
            <person name="Wu L."/>
            <person name="Ma J."/>
        </authorList>
    </citation>
    <scope>NUCLEOTIDE SEQUENCE [LARGE SCALE GENOMIC DNA]</scope>
    <source>
        <strain evidence="2">CECT 8288</strain>
    </source>
</reference>
<protein>
    <submittedName>
        <fullName evidence="1">Uncharacterized protein</fullName>
    </submittedName>
</protein>
<sequence>MKELADFHQEQVIGGGRIEAIKRGVKWLGNTAAGYAVSKAAEKAYKMLTKPKSNSGKSSGSCHVSNGGIKYCTGGR</sequence>
<dbReference type="Proteomes" id="UP001595710">
    <property type="component" value="Unassembled WGS sequence"/>
</dbReference>
<proteinExistence type="predicted"/>
<name>A0ABV7WTS7_9GAMM</name>
<evidence type="ECO:0000313" key="1">
    <source>
        <dbReference type="EMBL" id="MFC3701769.1"/>
    </source>
</evidence>
<dbReference type="RefSeq" id="WP_377362816.1">
    <property type="nucleotide sequence ID" value="NZ_JBHRYN010000011.1"/>
</dbReference>
<evidence type="ECO:0000313" key="2">
    <source>
        <dbReference type="Proteomes" id="UP001595710"/>
    </source>
</evidence>
<comment type="caution">
    <text evidence="1">The sequence shown here is derived from an EMBL/GenBank/DDBJ whole genome shotgun (WGS) entry which is preliminary data.</text>
</comment>
<organism evidence="1 2">
    <name type="scientific">Reinekea marina</name>
    <dbReference type="NCBI Taxonomy" id="1310421"/>
    <lineage>
        <taxon>Bacteria</taxon>
        <taxon>Pseudomonadati</taxon>
        <taxon>Pseudomonadota</taxon>
        <taxon>Gammaproteobacteria</taxon>
        <taxon>Oceanospirillales</taxon>
        <taxon>Saccharospirillaceae</taxon>
        <taxon>Reinekea</taxon>
    </lineage>
</organism>
<accession>A0ABV7WTS7</accession>